<reference evidence="4 5" key="2">
    <citation type="submission" date="2017-04" db="EMBL/GenBank/DDBJ databases">
        <title>CpG methylation of centromeres and impact of large insertions on vertebrate speciation.</title>
        <authorList>
            <person name="Ichikawa K."/>
            <person name="Yoshimura J."/>
            <person name="Morishita S."/>
        </authorList>
    </citation>
    <scope>NUCLEOTIDE SEQUENCE</scope>
    <source>
        <strain evidence="4 5">HNI</strain>
    </source>
</reference>
<name>A0A3P9LN70_ORYLA</name>
<dbReference type="Ensembl" id="ENSORLT00020012755.1">
    <property type="protein sequence ID" value="ENSORLP00020022160.1"/>
    <property type="gene ID" value="ENSORLG00020002309.1"/>
</dbReference>
<dbReference type="AlphaFoldDB" id="A0A3P9LN70"/>
<dbReference type="PANTHER" id="PTHR23268:SF102">
    <property type="entry name" value="IMMUNOGLOBULIN V-SET DOMAIN-CONTAINING PROTEIN"/>
    <property type="match status" value="1"/>
</dbReference>
<dbReference type="PANTHER" id="PTHR23268">
    <property type="entry name" value="T-CELL RECEPTOR BETA CHAIN"/>
    <property type="match status" value="1"/>
</dbReference>
<feature type="domain" description="Ig-like" evidence="3">
    <location>
        <begin position="14"/>
        <end position="113"/>
    </location>
</feature>
<dbReference type="SMART" id="SM00406">
    <property type="entry name" value="IGv"/>
    <property type="match status" value="1"/>
</dbReference>
<accession>A0A3P9LN70</accession>
<evidence type="ECO:0000256" key="2">
    <source>
        <dbReference type="ARBA" id="ARBA00022859"/>
    </source>
</evidence>
<protein>
    <recommendedName>
        <fullName evidence="3">Ig-like domain-containing protein</fullName>
    </recommendedName>
</protein>
<keyword evidence="1" id="KW-0732">Signal</keyword>
<dbReference type="InterPro" id="IPR036179">
    <property type="entry name" value="Ig-like_dom_sf"/>
</dbReference>
<evidence type="ECO:0000256" key="1">
    <source>
        <dbReference type="ARBA" id="ARBA00022729"/>
    </source>
</evidence>
<dbReference type="InterPro" id="IPR007110">
    <property type="entry name" value="Ig-like_dom"/>
</dbReference>
<reference key="1">
    <citation type="journal article" date="2007" name="Nature">
        <title>The medaka draft genome and insights into vertebrate genome evolution.</title>
        <authorList>
            <person name="Kasahara M."/>
            <person name="Naruse K."/>
            <person name="Sasaki S."/>
            <person name="Nakatani Y."/>
            <person name="Qu W."/>
            <person name="Ahsan B."/>
            <person name="Yamada T."/>
            <person name="Nagayasu Y."/>
            <person name="Doi K."/>
            <person name="Kasai Y."/>
            <person name="Jindo T."/>
            <person name="Kobayashi D."/>
            <person name="Shimada A."/>
            <person name="Toyoda A."/>
            <person name="Kuroki Y."/>
            <person name="Fujiyama A."/>
            <person name="Sasaki T."/>
            <person name="Shimizu A."/>
            <person name="Asakawa S."/>
            <person name="Shimizu N."/>
            <person name="Hashimoto S."/>
            <person name="Yang J."/>
            <person name="Lee Y."/>
            <person name="Matsushima K."/>
            <person name="Sugano S."/>
            <person name="Sakaizumi M."/>
            <person name="Narita T."/>
            <person name="Ohishi K."/>
            <person name="Haga S."/>
            <person name="Ohta F."/>
            <person name="Nomoto H."/>
            <person name="Nogata K."/>
            <person name="Morishita T."/>
            <person name="Endo T."/>
            <person name="Shin-I T."/>
            <person name="Takeda H."/>
            <person name="Morishita S."/>
            <person name="Kohara Y."/>
        </authorList>
    </citation>
    <scope>NUCLEOTIDE SEQUENCE [LARGE SCALE GENOMIC DNA]</scope>
    <source>
        <strain>Hd-rR</strain>
    </source>
</reference>
<evidence type="ECO:0000259" key="3">
    <source>
        <dbReference type="PROSITE" id="PS50835"/>
    </source>
</evidence>
<sequence length="113" mass="12372">MMRNVCRISLLSSLRVQQTPAEMHRLPGSSANLSCSHSIQGYDKILWYRQQGDGMQLLGYMNVMFGYPEPGVNVNITGSAQQGQTCTLTIQDLSLSSSAVYFCAASYHSATSN</sequence>
<organism evidence="4 5">
    <name type="scientific">Oryzias latipes</name>
    <name type="common">Japanese rice fish</name>
    <name type="synonym">Japanese killifish</name>
    <dbReference type="NCBI Taxonomy" id="8090"/>
    <lineage>
        <taxon>Eukaryota</taxon>
        <taxon>Metazoa</taxon>
        <taxon>Chordata</taxon>
        <taxon>Craniata</taxon>
        <taxon>Vertebrata</taxon>
        <taxon>Euteleostomi</taxon>
        <taxon>Actinopterygii</taxon>
        <taxon>Neopterygii</taxon>
        <taxon>Teleostei</taxon>
        <taxon>Neoteleostei</taxon>
        <taxon>Acanthomorphata</taxon>
        <taxon>Ovalentaria</taxon>
        <taxon>Atherinomorphae</taxon>
        <taxon>Beloniformes</taxon>
        <taxon>Adrianichthyidae</taxon>
        <taxon>Oryziinae</taxon>
        <taxon>Oryzias</taxon>
    </lineage>
</organism>
<dbReference type="GO" id="GO:0002376">
    <property type="term" value="P:immune system process"/>
    <property type="evidence" value="ECO:0007669"/>
    <property type="project" value="UniProtKB-KW"/>
</dbReference>
<dbReference type="InterPro" id="IPR013783">
    <property type="entry name" value="Ig-like_fold"/>
</dbReference>
<dbReference type="CDD" id="cd00099">
    <property type="entry name" value="IgV"/>
    <property type="match status" value="1"/>
</dbReference>
<dbReference type="Proteomes" id="UP000265180">
    <property type="component" value="Chromosome 22"/>
</dbReference>
<dbReference type="InterPro" id="IPR050413">
    <property type="entry name" value="TCR_beta_variable"/>
</dbReference>
<reference evidence="4" key="3">
    <citation type="submission" date="2025-08" db="UniProtKB">
        <authorList>
            <consortium name="Ensembl"/>
        </authorList>
    </citation>
    <scope>IDENTIFICATION</scope>
    <source>
        <strain evidence="4">HNI</strain>
    </source>
</reference>
<dbReference type="Pfam" id="PF07686">
    <property type="entry name" value="V-set"/>
    <property type="match status" value="1"/>
</dbReference>
<dbReference type="PROSITE" id="PS50835">
    <property type="entry name" value="IG_LIKE"/>
    <property type="match status" value="1"/>
</dbReference>
<proteinExistence type="predicted"/>
<dbReference type="SUPFAM" id="SSF48726">
    <property type="entry name" value="Immunoglobulin"/>
    <property type="match status" value="1"/>
</dbReference>
<dbReference type="Gene3D" id="2.60.40.10">
    <property type="entry name" value="Immunoglobulins"/>
    <property type="match status" value="1"/>
</dbReference>
<keyword evidence="2" id="KW-0391">Immunity</keyword>
<evidence type="ECO:0000313" key="5">
    <source>
        <dbReference type="Proteomes" id="UP000265180"/>
    </source>
</evidence>
<dbReference type="InterPro" id="IPR013106">
    <property type="entry name" value="Ig_V-set"/>
</dbReference>
<reference evidence="4" key="4">
    <citation type="submission" date="2025-09" db="UniProtKB">
        <authorList>
            <consortium name="Ensembl"/>
        </authorList>
    </citation>
    <scope>IDENTIFICATION</scope>
    <source>
        <strain evidence="4">HNI</strain>
    </source>
</reference>
<evidence type="ECO:0000313" key="4">
    <source>
        <dbReference type="Ensembl" id="ENSORLP00020022160.1"/>
    </source>
</evidence>